<dbReference type="EMBL" id="JAKZEL010000002">
    <property type="protein sequence ID" value="KAI4547435.1"/>
    <property type="molecule type" value="Genomic_DNA"/>
</dbReference>
<protein>
    <submittedName>
        <fullName evidence="2">Uncharacterized protein</fullName>
    </submittedName>
</protein>
<sequence length="92" mass="9381">MPGLSWGCKGEAATPPPVSTPITKSVHKMAKSGGLHTGQQWCILAQDSGFAPVAPELSVVPELLEAFGKAGIEQTLLQHTASGAVEAAGFLA</sequence>
<evidence type="ECO:0000313" key="3">
    <source>
        <dbReference type="Proteomes" id="UP001214576"/>
    </source>
</evidence>
<feature type="region of interest" description="Disordered" evidence="1">
    <location>
        <begin position="1"/>
        <end position="22"/>
    </location>
</feature>
<reference evidence="2" key="1">
    <citation type="submission" date="2022-03" db="EMBL/GenBank/DDBJ databases">
        <title>Genomic analyses of argali, domestic sheep and their hybrids provide insights into chromosomal evolution, heterosis and genetic basis of agronomic traits.</title>
        <authorList>
            <person name="Li M."/>
        </authorList>
    </citation>
    <scope>NUCLEOTIDE SEQUENCE</scope>
    <source>
        <strain evidence="2">CAU-MHL-2022a</strain>
        <tissue evidence="2">Skin</tissue>
    </source>
</reference>
<keyword evidence="3" id="KW-1185">Reference proteome</keyword>
<dbReference type="Proteomes" id="UP001214576">
    <property type="component" value="Unassembled WGS sequence"/>
</dbReference>
<proteinExistence type="predicted"/>
<dbReference type="AlphaFoldDB" id="A0AAD4YDX7"/>
<evidence type="ECO:0000313" key="2">
    <source>
        <dbReference type="EMBL" id="KAI4547435.1"/>
    </source>
</evidence>
<evidence type="ECO:0000256" key="1">
    <source>
        <dbReference type="SAM" id="MobiDB-lite"/>
    </source>
</evidence>
<organism evidence="2 3">
    <name type="scientific">Ovis ammon polii</name>
    <dbReference type="NCBI Taxonomy" id="230172"/>
    <lineage>
        <taxon>Eukaryota</taxon>
        <taxon>Metazoa</taxon>
        <taxon>Chordata</taxon>
        <taxon>Craniata</taxon>
        <taxon>Vertebrata</taxon>
        <taxon>Euteleostomi</taxon>
        <taxon>Mammalia</taxon>
        <taxon>Eutheria</taxon>
        <taxon>Laurasiatheria</taxon>
        <taxon>Artiodactyla</taxon>
        <taxon>Ruminantia</taxon>
        <taxon>Pecora</taxon>
        <taxon>Bovidae</taxon>
        <taxon>Caprinae</taxon>
        <taxon>Ovis</taxon>
    </lineage>
</organism>
<comment type="caution">
    <text evidence="2">The sequence shown here is derived from an EMBL/GenBank/DDBJ whole genome shotgun (WGS) entry which is preliminary data.</text>
</comment>
<accession>A0AAD4YDX7</accession>
<name>A0AAD4YDX7_OVIAM</name>
<gene>
    <name evidence="2" type="ORF">MG293_003990</name>
</gene>